<feature type="chain" id="PRO_5040968117" description="Secreted protein" evidence="1">
    <location>
        <begin position="29"/>
        <end position="398"/>
    </location>
</feature>
<dbReference type="KEGG" id="acab:QRX50_48740"/>
<reference evidence="2 3" key="1">
    <citation type="submission" date="2023-06" db="EMBL/GenBank/DDBJ databases">
        <authorList>
            <person name="Oyuntsetseg B."/>
            <person name="Kim S.B."/>
        </authorList>
    </citation>
    <scope>NUCLEOTIDE SEQUENCE [LARGE SCALE GENOMIC DNA]</scope>
    <source>
        <strain evidence="2 3">2-15</strain>
    </source>
</reference>
<proteinExistence type="predicted"/>
<gene>
    <name evidence="2" type="ORF">QRX50_48740</name>
</gene>
<feature type="signal peptide" evidence="1">
    <location>
        <begin position="1"/>
        <end position="28"/>
    </location>
</feature>
<keyword evidence="1" id="KW-0732">Signal</keyword>
<evidence type="ECO:0000313" key="2">
    <source>
        <dbReference type="EMBL" id="WIX79126.1"/>
    </source>
</evidence>
<sequence>MVRRGLVRRVLGVLAAVLAVVPVTPAAAAGSWRVDLSTVDGDDMNVSSVSGFLTLADTAWNPVTARSSGVLITATRRLGSSVGRVTARVVDDVPAGTAVEVDVRGRDTAGDWTEWTPAGREFPFAVQVVQARISLSGTVDGARPAVRSVALTASGGTARAAVVSEPLTYRIYATREDLVGGKTSNGHVIAKSDHFVSFPSTKSVSPKGTGSYTAKVCRTDATRCEFAPVWEVGPWNTHDDYWNPSDQRATFPTLPQGTPEAQAAFQDGFNGGKDSRGRAVKNPAGIDLADGVFWDGLGLTGSSWVDVTYLWTGTGGPAGVITTAGAPLNLRESPSTSAAIKGVAAPYARVPIECSVAGEFVSGALGTSVIWDRVGPDLYVSDTYVKTGADGPIAPNCP</sequence>
<evidence type="ECO:0000256" key="1">
    <source>
        <dbReference type="SAM" id="SignalP"/>
    </source>
</evidence>
<dbReference type="Proteomes" id="UP001236014">
    <property type="component" value="Chromosome"/>
</dbReference>
<organism evidence="2 3">
    <name type="scientific">Amycolatopsis carbonis</name>
    <dbReference type="NCBI Taxonomy" id="715471"/>
    <lineage>
        <taxon>Bacteria</taxon>
        <taxon>Bacillati</taxon>
        <taxon>Actinomycetota</taxon>
        <taxon>Actinomycetes</taxon>
        <taxon>Pseudonocardiales</taxon>
        <taxon>Pseudonocardiaceae</taxon>
        <taxon>Amycolatopsis</taxon>
    </lineage>
</organism>
<dbReference type="AlphaFoldDB" id="A0A9Y2IH11"/>
<dbReference type="RefSeq" id="WP_285969819.1">
    <property type="nucleotide sequence ID" value="NZ_CP127294.1"/>
</dbReference>
<dbReference type="EMBL" id="CP127294">
    <property type="protein sequence ID" value="WIX79126.1"/>
    <property type="molecule type" value="Genomic_DNA"/>
</dbReference>
<name>A0A9Y2IH11_9PSEU</name>
<protein>
    <recommendedName>
        <fullName evidence="4">Secreted protein</fullName>
    </recommendedName>
</protein>
<keyword evidence="3" id="KW-1185">Reference proteome</keyword>
<evidence type="ECO:0000313" key="3">
    <source>
        <dbReference type="Proteomes" id="UP001236014"/>
    </source>
</evidence>
<accession>A0A9Y2IH11</accession>
<evidence type="ECO:0008006" key="4">
    <source>
        <dbReference type="Google" id="ProtNLM"/>
    </source>
</evidence>